<dbReference type="GO" id="GO:0010133">
    <property type="term" value="P:L-proline catabolic process to L-glutamate"/>
    <property type="evidence" value="ECO:0007669"/>
    <property type="project" value="UniProtKB-UniRule"/>
</dbReference>
<dbReference type="NCBIfam" id="TIGR01236">
    <property type="entry name" value="D1pyr5carbox1"/>
    <property type="match status" value="1"/>
</dbReference>
<dbReference type="InterPro" id="IPR016162">
    <property type="entry name" value="Ald_DH_N"/>
</dbReference>
<evidence type="ECO:0000313" key="13">
    <source>
        <dbReference type="Proteomes" id="UP000278627"/>
    </source>
</evidence>
<dbReference type="EMBL" id="UZAD01000412">
    <property type="protein sequence ID" value="VDN83766.1"/>
    <property type="molecule type" value="Genomic_DNA"/>
</dbReference>
<accession>A0A0N4T330</accession>
<evidence type="ECO:0000256" key="1">
    <source>
        <dbReference type="ARBA" id="ARBA00004786"/>
    </source>
</evidence>
<evidence type="ECO:0000256" key="8">
    <source>
        <dbReference type="RuleBase" id="RU003345"/>
    </source>
</evidence>
<dbReference type="InterPro" id="IPR016161">
    <property type="entry name" value="Ald_DH/histidinol_DH"/>
</dbReference>
<dbReference type="PROSITE" id="PS00687">
    <property type="entry name" value="ALDEHYDE_DEHYDR_GLU"/>
    <property type="match status" value="1"/>
</dbReference>
<evidence type="ECO:0000256" key="7">
    <source>
        <dbReference type="PROSITE-ProRule" id="PRU10007"/>
    </source>
</evidence>
<dbReference type="InterPro" id="IPR050485">
    <property type="entry name" value="Proline_metab_enzyme"/>
</dbReference>
<dbReference type="Gene3D" id="3.40.309.10">
    <property type="entry name" value="Aldehyde Dehydrogenase, Chain A, domain 2"/>
    <property type="match status" value="1"/>
</dbReference>
<dbReference type="Pfam" id="PF00171">
    <property type="entry name" value="Aldedh"/>
    <property type="match status" value="1"/>
</dbReference>
<feature type="domain" description="Aldehyde dehydrogenase" evidence="11">
    <location>
        <begin position="88"/>
        <end position="493"/>
    </location>
</feature>
<evidence type="ECO:0000256" key="10">
    <source>
        <dbReference type="RuleBase" id="RU366030"/>
    </source>
</evidence>
<keyword evidence="13" id="KW-1185">Reference proteome</keyword>
<dbReference type="PANTHER" id="PTHR42862:SF1">
    <property type="entry name" value="DELTA-1-PYRROLINE-5-CARBOXYLATE DEHYDROGENASE 2, ISOFORM A-RELATED"/>
    <property type="match status" value="1"/>
</dbReference>
<dbReference type="InterPro" id="IPR005931">
    <property type="entry name" value="P5CDH/ALDH4A1"/>
</dbReference>
<dbReference type="InterPro" id="IPR015590">
    <property type="entry name" value="Aldehyde_DH_dom"/>
</dbReference>
<keyword evidence="3 8" id="KW-0560">Oxidoreductase</keyword>
<reference evidence="14" key="1">
    <citation type="submission" date="2017-02" db="UniProtKB">
        <authorList>
            <consortium name="WormBaseParasite"/>
        </authorList>
    </citation>
    <scope>IDENTIFICATION</scope>
</reference>
<dbReference type="Proteomes" id="UP000278627">
    <property type="component" value="Unassembled WGS sequence"/>
</dbReference>
<evidence type="ECO:0000313" key="14">
    <source>
        <dbReference type="WBParaSite" id="BPAG_0000261001-mRNA-1"/>
    </source>
</evidence>
<dbReference type="InterPro" id="IPR029510">
    <property type="entry name" value="Ald_DH_CS_GLU"/>
</dbReference>
<sequence>MMLRSNFGSFTASQWTWLFRQVSTFGGSGLTSEKFMKNSQNEPVLTYQKGSTERMALEKAMSEIASTTTNVPLVIGNEKITKNLDKKQVMPSDHQKVIARFAHATMEQIKEAIEVGLNAKQKWERKSLKERADVFLHAADLCAGKYRMKLNAATMLGQGKNIVQAEIDSACELVDFFRFNAKFALELEKYQPISLKNVTNTMTFRSLEGFIAAIAPFNFTAIGGNLATAPAMMGNAVLWKPSCTAVLSNYFIYEALEEAGLPAGVISFLPSDGPVFGNAITSSPHLSAINFTGSMPTFKHLWKRVAENLDTYISFPRLIGECGGKNFHFIHPSADLDTVAPCTIRSAYEYQGQKCSACSRIYVPESLWPALQSKLDAIQKQLKVGDVRDGSIFMTAVIDAKAFKSIRSYIDYAKTGADGAKIIFGGTYDDTKGYFIQPTLVQVDKWDSKLLREEIFGPVLTAYVYKDNEALEIVSKLKDSTVFGLTGAVFSEDR</sequence>
<dbReference type="GO" id="GO:0003842">
    <property type="term" value="F:L-glutamate gamma-semialdehyde dehydrogenase activity"/>
    <property type="evidence" value="ECO:0007669"/>
    <property type="project" value="UniProtKB-UniRule"/>
</dbReference>
<evidence type="ECO:0000256" key="2">
    <source>
        <dbReference type="ARBA" id="ARBA00009986"/>
    </source>
</evidence>
<dbReference type="SUPFAM" id="SSF53720">
    <property type="entry name" value="ALDH-like"/>
    <property type="match status" value="1"/>
</dbReference>
<reference evidence="12 13" key="2">
    <citation type="submission" date="2018-11" db="EMBL/GenBank/DDBJ databases">
        <authorList>
            <consortium name="Pathogen Informatics"/>
        </authorList>
    </citation>
    <scope>NUCLEOTIDE SEQUENCE [LARGE SCALE GENOMIC DNA]</scope>
</reference>
<comment type="catalytic activity">
    <reaction evidence="6 9">
        <text>L-glutamate 5-semialdehyde + NAD(+) + H2O = L-glutamate + NADH + 2 H(+)</text>
        <dbReference type="Rhea" id="RHEA:30235"/>
        <dbReference type="ChEBI" id="CHEBI:15377"/>
        <dbReference type="ChEBI" id="CHEBI:15378"/>
        <dbReference type="ChEBI" id="CHEBI:29985"/>
        <dbReference type="ChEBI" id="CHEBI:57540"/>
        <dbReference type="ChEBI" id="CHEBI:57945"/>
        <dbReference type="ChEBI" id="CHEBI:58066"/>
        <dbReference type="EC" id="1.2.1.88"/>
    </reaction>
</comment>
<protein>
    <recommendedName>
        <fullName evidence="9 10">Multifunctional fusion protein</fullName>
    </recommendedName>
    <domain>
        <recommendedName>
            <fullName evidence="10">Delta-1-pyrroline-5-carboxylate dehydrogenase</fullName>
            <shortName evidence="10">P5C dehydrogenase</shortName>
        </recommendedName>
        <alternativeName>
            <fullName evidence="9">L-glutamate gamma-semialdehyde dehydrogenase</fullName>
        </alternativeName>
    </domain>
    <domain>
        <recommendedName>
            <fullName evidence="9">L-glutamate gamma-semialdehyde dehydrogenase</fullName>
            <ecNumber evidence="9">1.2.1.88</ecNumber>
        </recommendedName>
    </domain>
</protein>
<dbReference type="EC" id="1.2.1.88" evidence="9"/>
<evidence type="ECO:0000256" key="5">
    <source>
        <dbReference type="ARBA" id="ARBA00023062"/>
    </source>
</evidence>
<evidence type="ECO:0000256" key="9">
    <source>
        <dbReference type="RuleBase" id="RU366016"/>
    </source>
</evidence>
<name>A0A0N4T330_BRUPA</name>
<keyword evidence="5 9" id="KW-0642">Proline metabolism</keyword>
<gene>
    <name evidence="12" type="ORF">BPAG_LOCUS2580</name>
</gene>
<dbReference type="PANTHER" id="PTHR42862">
    <property type="entry name" value="DELTA-1-PYRROLINE-5-CARBOXYLATE DEHYDROGENASE 1, ISOFORM A-RELATED"/>
    <property type="match status" value="1"/>
</dbReference>
<evidence type="ECO:0000256" key="6">
    <source>
        <dbReference type="ARBA" id="ARBA00048142"/>
    </source>
</evidence>
<dbReference type="FunFam" id="3.40.605.10:FF:000006">
    <property type="entry name" value="1-pyrroline-5-carboxylate dehydrogenase"/>
    <property type="match status" value="1"/>
</dbReference>
<comment type="pathway">
    <text evidence="1 9">Amino-acid degradation; L-proline degradation into L-glutamate; L-glutamate from L-proline: step 2/2.</text>
</comment>
<dbReference type="PROSITE" id="PS00070">
    <property type="entry name" value="ALDEHYDE_DEHYDR_CYS"/>
    <property type="match status" value="1"/>
</dbReference>
<evidence type="ECO:0000313" key="12">
    <source>
        <dbReference type="EMBL" id="VDN83766.1"/>
    </source>
</evidence>
<evidence type="ECO:0000256" key="4">
    <source>
        <dbReference type="ARBA" id="ARBA00023027"/>
    </source>
</evidence>
<dbReference type="WBParaSite" id="BPAG_0000261001-mRNA-1">
    <property type="protein sequence ID" value="BPAG_0000261001-mRNA-1"/>
    <property type="gene ID" value="BPAG_0000261001"/>
</dbReference>
<dbReference type="InterPro" id="IPR016160">
    <property type="entry name" value="Ald_DH_CS_CYS"/>
</dbReference>
<comment type="similarity">
    <text evidence="2 8">Belongs to the aldehyde dehydrogenase family.</text>
</comment>
<dbReference type="UniPathway" id="UPA00261">
    <property type="reaction ID" value="UER00374"/>
</dbReference>
<dbReference type="AlphaFoldDB" id="A0A0N4T330"/>
<proteinExistence type="inferred from homology"/>
<evidence type="ECO:0000256" key="3">
    <source>
        <dbReference type="ARBA" id="ARBA00023002"/>
    </source>
</evidence>
<feature type="active site" evidence="7">
    <location>
        <position position="321"/>
    </location>
</feature>
<dbReference type="FunFam" id="3.40.309.10:FF:000005">
    <property type="entry name" value="1-pyrroline-5-carboxylate dehydrogenase 1"/>
    <property type="match status" value="1"/>
</dbReference>
<dbReference type="Gene3D" id="3.40.605.10">
    <property type="entry name" value="Aldehyde Dehydrogenase, Chain A, domain 1"/>
    <property type="match status" value="1"/>
</dbReference>
<dbReference type="STRING" id="6280.A0A0N4T330"/>
<keyword evidence="4 9" id="KW-0520">NAD</keyword>
<dbReference type="InterPro" id="IPR016163">
    <property type="entry name" value="Ald_DH_C"/>
</dbReference>
<evidence type="ECO:0000259" key="11">
    <source>
        <dbReference type="Pfam" id="PF00171"/>
    </source>
</evidence>
<dbReference type="GO" id="GO:0005759">
    <property type="term" value="C:mitochondrial matrix"/>
    <property type="evidence" value="ECO:0007669"/>
    <property type="project" value="TreeGrafter"/>
</dbReference>
<organism evidence="14">
    <name type="scientific">Brugia pahangi</name>
    <name type="common">Filarial nematode worm</name>
    <dbReference type="NCBI Taxonomy" id="6280"/>
    <lineage>
        <taxon>Eukaryota</taxon>
        <taxon>Metazoa</taxon>
        <taxon>Ecdysozoa</taxon>
        <taxon>Nematoda</taxon>
        <taxon>Chromadorea</taxon>
        <taxon>Rhabditida</taxon>
        <taxon>Spirurina</taxon>
        <taxon>Spiruromorpha</taxon>
        <taxon>Filarioidea</taxon>
        <taxon>Onchocercidae</taxon>
        <taxon>Brugia</taxon>
    </lineage>
</organism>